<dbReference type="InterPro" id="IPR006439">
    <property type="entry name" value="HAD-SF_hydro_IA"/>
</dbReference>
<dbReference type="PANTHER" id="PTHR43434">
    <property type="entry name" value="PHOSPHOGLYCOLATE PHOSPHATASE"/>
    <property type="match status" value="1"/>
</dbReference>
<proteinExistence type="predicted"/>
<dbReference type="SFLD" id="SFLDG01129">
    <property type="entry name" value="C1.5:_HAD__Beta-PGM__Phosphata"/>
    <property type="match status" value="1"/>
</dbReference>
<evidence type="ECO:0000313" key="2">
    <source>
        <dbReference type="Proteomes" id="UP000245921"/>
    </source>
</evidence>
<dbReference type="RefSeq" id="WP_109605695.1">
    <property type="nucleotide sequence ID" value="NZ_QGGI01000016.1"/>
</dbReference>
<dbReference type="PANTHER" id="PTHR43434:SF1">
    <property type="entry name" value="PHOSPHOGLYCOLATE PHOSPHATASE"/>
    <property type="match status" value="1"/>
</dbReference>
<sequence length="210" mass="25220">MYIFLDYDGTLTKTEENQYTMYFFKKFFEYHNIDFNKNIKLMLHTLEYVIKNDDITISNYDKYLNKLGEDSDKSREYWEEQFNIYYNEGYDEIKTIINPNEELIELLKKNKNNKLIFASNPLIPEICVHKRINFINMKKEDYIYISTMENSTSTKPNPHYFKNILRVLNAQADECVMIGDSDNDRACTKVGIDFIHVDETEKWKELLKDN</sequence>
<comment type="caution">
    <text evidence="1">The sequence shown here is derived from an EMBL/GenBank/DDBJ whole genome shotgun (WGS) entry which is preliminary data.</text>
</comment>
<keyword evidence="2" id="KW-1185">Reference proteome</keyword>
<reference evidence="1 2" key="1">
    <citation type="submission" date="2018-05" db="EMBL/GenBank/DDBJ databases">
        <title>Genomic Encyclopedia of Type Strains, Phase IV (KMG-IV): sequencing the most valuable type-strain genomes for metagenomic binning, comparative biology and taxonomic classification.</title>
        <authorList>
            <person name="Goeker M."/>
        </authorList>
    </citation>
    <scope>NUCLEOTIDE SEQUENCE [LARGE SCALE GENOMIC DNA]</scope>
    <source>
        <strain evidence="1 2">DSM 24906</strain>
    </source>
</reference>
<dbReference type="AlphaFoldDB" id="A0AA45C5I8"/>
<dbReference type="SFLD" id="SFLDS00003">
    <property type="entry name" value="Haloacid_Dehalogenase"/>
    <property type="match status" value="1"/>
</dbReference>
<dbReference type="Proteomes" id="UP000245921">
    <property type="component" value="Unassembled WGS sequence"/>
</dbReference>
<organism evidence="1 2">
    <name type="scientific">Oceanotoga teriensis</name>
    <dbReference type="NCBI Taxonomy" id="515440"/>
    <lineage>
        <taxon>Bacteria</taxon>
        <taxon>Thermotogati</taxon>
        <taxon>Thermotogota</taxon>
        <taxon>Thermotogae</taxon>
        <taxon>Petrotogales</taxon>
        <taxon>Petrotogaceae</taxon>
        <taxon>Oceanotoga</taxon>
    </lineage>
</organism>
<dbReference type="GO" id="GO:0006281">
    <property type="term" value="P:DNA repair"/>
    <property type="evidence" value="ECO:0007669"/>
    <property type="project" value="TreeGrafter"/>
</dbReference>
<dbReference type="GO" id="GO:0008967">
    <property type="term" value="F:phosphoglycolate phosphatase activity"/>
    <property type="evidence" value="ECO:0007669"/>
    <property type="project" value="TreeGrafter"/>
</dbReference>
<name>A0AA45C5I8_9BACT</name>
<dbReference type="Pfam" id="PF00702">
    <property type="entry name" value="Hydrolase"/>
    <property type="match status" value="1"/>
</dbReference>
<evidence type="ECO:0000313" key="1">
    <source>
        <dbReference type="EMBL" id="PWJ89047.1"/>
    </source>
</evidence>
<dbReference type="SUPFAM" id="SSF56784">
    <property type="entry name" value="HAD-like"/>
    <property type="match status" value="1"/>
</dbReference>
<gene>
    <name evidence="1" type="ORF">C7380_11660</name>
</gene>
<dbReference type="EMBL" id="QGGI01000016">
    <property type="protein sequence ID" value="PWJ89047.1"/>
    <property type="molecule type" value="Genomic_DNA"/>
</dbReference>
<protein>
    <submittedName>
        <fullName evidence="1">HAD superfamily hydrolase (TIGR01549 family)</fullName>
    </submittedName>
</protein>
<dbReference type="Gene3D" id="1.10.150.520">
    <property type="match status" value="1"/>
</dbReference>
<keyword evidence="1" id="KW-0378">Hydrolase</keyword>
<dbReference type="Gene3D" id="3.40.50.1000">
    <property type="entry name" value="HAD superfamily/HAD-like"/>
    <property type="match status" value="1"/>
</dbReference>
<dbReference type="InterPro" id="IPR036412">
    <property type="entry name" value="HAD-like_sf"/>
</dbReference>
<dbReference type="InterPro" id="IPR050155">
    <property type="entry name" value="HAD-like_hydrolase_sf"/>
</dbReference>
<dbReference type="CDD" id="cd01427">
    <property type="entry name" value="HAD_like"/>
    <property type="match status" value="1"/>
</dbReference>
<dbReference type="InterPro" id="IPR023214">
    <property type="entry name" value="HAD_sf"/>
</dbReference>
<accession>A0AA45C5I8</accession>
<dbReference type="NCBIfam" id="TIGR01549">
    <property type="entry name" value="HAD-SF-IA-v1"/>
    <property type="match status" value="1"/>
</dbReference>